<dbReference type="EMBL" id="GBXM01004037">
    <property type="protein sequence ID" value="JAI04541.1"/>
    <property type="molecule type" value="Transcribed_RNA"/>
</dbReference>
<sequence length="22" mass="2527">MHKTILVQSLIRLIYRVGISEG</sequence>
<dbReference type="AlphaFoldDB" id="A0A0E9XRQ4"/>
<name>A0A0E9XRQ4_ANGAN</name>
<evidence type="ECO:0000313" key="1">
    <source>
        <dbReference type="EMBL" id="JAI04541.1"/>
    </source>
</evidence>
<accession>A0A0E9XRQ4</accession>
<organism evidence="1">
    <name type="scientific">Anguilla anguilla</name>
    <name type="common">European freshwater eel</name>
    <name type="synonym">Muraena anguilla</name>
    <dbReference type="NCBI Taxonomy" id="7936"/>
    <lineage>
        <taxon>Eukaryota</taxon>
        <taxon>Metazoa</taxon>
        <taxon>Chordata</taxon>
        <taxon>Craniata</taxon>
        <taxon>Vertebrata</taxon>
        <taxon>Euteleostomi</taxon>
        <taxon>Actinopterygii</taxon>
        <taxon>Neopterygii</taxon>
        <taxon>Teleostei</taxon>
        <taxon>Anguilliformes</taxon>
        <taxon>Anguillidae</taxon>
        <taxon>Anguilla</taxon>
    </lineage>
</organism>
<proteinExistence type="predicted"/>
<reference evidence="1" key="1">
    <citation type="submission" date="2014-11" db="EMBL/GenBank/DDBJ databases">
        <authorList>
            <person name="Amaro Gonzalez C."/>
        </authorList>
    </citation>
    <scope>NUCLEOTIDE SEQUENCE</scope>
</reference>
<reference evidence="1" key="2">
    <citation type="journal article" date="2015" name="Fish Shellfish Immunol.">
        <title>Early steps in the European eel (Anguilla anguilla)-Vibrio vulnificus interaction in the gills: Role of the RtxA13 toxin.</title>
        <authorList>
            <person name="Callol A."/>
            <person name="Pajuelo D."/>
            <person name="Ebbesson L."/>
            <person name="Teles M."/>
            <person name="MacKenzie S."/>
            <person name="Amaro C."/>
        </authorList>
    </citation>
    <scope>NUCLEOTIDE SEQUENCE</scope>
</reference>
<protein>
    <submittedName>
        <fullName evidence="1">Uncharacterized protein</fullName>
    </submittedName>
</protein>